<reference evidence="1 2" key="1">
    <citation type="submission" date="2016-06" db="EMBL/GenBank/DDBJ databases">
        <authorList>
            <person name="Olsen C.W."/>
            <person name="Carey S."/>
            <person name="Hinshaw L."/>
            <person name="Karasin A.I."/>
        </authorList>
    </citation>
    <scope>NUCLEOTIDE SEQUENCE [LARGE SCALE GENOMIC DNA]</scope>
    <source>
        <strain evidence="1 2">LZ-22</strain>
    </source>
</reference>
<dbReference type="PANTHER" id="PTHR43861">
    <property type="entry name" value="TRANS-ACONITATE 2-METHYLTRANSFERASE-RELATED"/>
    <property type="match status" value="1"/>
</dbReference>
<dbReference type="STRING" id="1577474.GA0111570_10469"/>
<dbReference type="CDD" id="cd02440">
    <property type="entry name" value="AdoMet_MTases"/>
    <property type="match status" value="1"/>
</dbReference>
<dbReference type="Pfam" id="PF07021">
    <property type="entry name" value="MetW"/>
    <property type="match status" value="1"/>
</dbReference>
<dbReference type="NCBIfam" id="TIGR02081">
    <property type="entry name" value="metW"/>
    <property type="match status" value="1"/>
</dbReference>
<dbReference type="Proteomes" id="UP000199086">
    <property type="component" value="Unassembled WGS sequence"/>
</dbReference>
<dbReference type="SUPFAM" id="SSF53335">
    <property type="entry name" value="S-adenosyl-L-methionine-dependent methyltransferases"/>
    <property type="match status" value="1"/>
</dbReference>
<sequence length="199" mass="22578">MTLRPDQAMVSRFVPDGSRVLDLGCGRGSLMRYLMDRRGCTGTGVEIAPEAVVETISKGVPLIELDIDRELDEFGDKSYDVVVLSRVLQATYKPREVLSQMARIGSRCIVSVPNMGYWRHRWVLMRGHMPMSKELPHAWYDTPNIHLSTLADLEELFDVVGLDVWERQLFTPDGRLRNYPDRVANLMAANAIYVLTPRG</sequence>
<dbReference type="InterPro" id="IPR010743">
    <property type="entry name" value="Methionine_synth_MetW"/>
</dbReference>
<dbReference type="EMBL" id="FMYF01000004">
    <property type="protein sequence ID" value="SDB82946.1"/>
    <property type="molecule type" value="Genomic_DNA"/>
</dbReference>
<organism evidence="1 2">
    <name type="scientific">Raineyella antarctica</name>
    <dbReference type="NCBI Taxonomy" id="1577474"/>
    <lineage>
        <taxon>Bacteria</taxon>
        <taxon>Bacillati</taxon>
        <taxon>Actinomycetota</taxon>
        <taxon>Actinomycetes</taxon>
        <taxon>Propionibacteriales</taxon>
        <taxon>Propionibacteriaceae</taxon>
        <taxon>Raineyella</taxon>
    </lineage>
</organism>
<gene>
    <name evidence="1" type="ORF">GA0111570_10469</name>
</gene>
<proteinExistence type="predicted"/>
<dbReference type="AlphaFoldDB" id="A0A1G6GP34"/>
<dbReference type="RefSeq" id="WP_092608489.1">
    <property type="nucleotide sequence ID" value="NZ_FMYF01000004.1"/>
</dbReference>
<name>A0A1G6GP34_9ACTN</name>
<dbReference type="Gene3D" id="3.40.50.150">
    <property type="entry name" value="Vaccinia Virus protein VP39"/>
    <property type="match status" value="1"/>
</dbReference>
<protein>
    <submittedName>
        <fullName evidence="1">Methionine biosynthesis protein MetW</fullName>
    </submittedName>
</protein>
<dbReference type="InterPro" id="IPR029063">
    <property type="entry name" value="SAM-dependent_MTases_sf"/>
</dbReference>
<accession>A0A1G6GP34</accession>
<evidence type="ECO:0000313" key="2">
    <source>
        <dbReference type="Proteomes" id="UP000199086"/>
    </source>
</evidence>
<keyword evidence="2" id="KW-1185">Reference proteome</keyword>
<evidence type="ECO:0000313" key="1">
    <source>
        <dbReference type="EMBL" id="SDB82946.1"/>
    </source>
</evidence>
<dbReference type="OrthoDB" id="9810247at2"/>